<dbReference type="RefSeq" id="WP_066770126.1">
    <property type="nucleotide sequence ID" value="NZ_BMIP01000006.1"/>
</dbReference>
<evidence type="ECO:0000313" key="6">
    <source>
        <dbReference type="Proteomes" id="UP000612349"/>
    </source>
</evidence>
<accession>A0A917DVT5</accession>
<dbReference type="SMART" id="SM00421">
    <property type="entry name" value="HTH_LUXR"/>
    <property type="match status" value="1"/>
</dbReference>
<dbReference type="Pfam" id="PF00196">
    <property type="entry name" value="GerE"/>
    <property type="match status" value="1"/>
</dbReference>
<dbReference type="PANTHER" id="PTHR44688:SF16">
    <property type="entry name" value="DNA-BINDING TRANSCRIPTIONAL ACTIVATOR DEVR_DOSR"/>
    <property type="match status" value="1"/>
</dbReference>
<evidence type="ECO:0000256" key="1">
    <source>
        <dbReference type="ARBA" id="ARBA00023015"/>
    </source>
</evidence>
<feature type="domain" description="HTH luxR-type" evidence="4">
    <location>
        <begin position="313"/>
        <end position="340"/>
    </location>
</feature>
<dbReference type="SUPFAM" id="SSF46894">
    <property type="entry name" value="C-terminal effector domain of the bipartite response regulators"/>
    <property type="match status" value="1"/>
</dbReference>
<keyword evidence="3" id="KW-0804">Transcription</keyword>
<reference evidence="5" key="1">
    <citation type="journal article" date="2014" name="Int. J. Syst. Evol. Microbiol.">
        <title>Complete genome sequence of Corynebacterium casei LMG S-19264T (=DSM 44701T), isolated from a smear-ripened cheese.</title>
        <authorList>
            <consortium name="US DOE Joint Genome Institute (JGI-PGF)"/>
            <person name="Walter F."/>
            <person name="Albersmeier A."/>
            <person name="Kalinowski J."/>
            <person name="Ruckert C."/>
        </authorList>
    </citation>
    <scope>NUCLEOTIDE SEQUENCE</scope>
    <source>
        <strain evidence="5">CGMCC 1.15360</strain>
    </source>
</reference>
<protein>
    <recommendedName>
        <fullName evidence="4">HTH luxR-type domain-containing protein</fullName>
    </recommendedName>
</protein>
<proteinExistence type="predicted"/>
<dbReference type="EMBL" id="BMIP01000006">
    <property type="protein sequence ID" value="GGD75984.1"/>
    <property type="molecule type" value="Genomic_DNA"/>
</dbReference>
<sequence length="361" mass="39976">MDIIDQIYDALDDDAVFANLPDVICREIGARSCTLQIFAPDGAIIHQAINYFPEEMGRYYLEHGFDKMDAWADVMTPVSLSTGRACRASDMMKPQEFMDSRMFNDFLRAFGDDSLWCVGTMGKLRDGSLFLIGSHRGKDDADFDDEAIARIDRLAPHYRRMINARSRLIEAEQSAAIAQSGLHAVGVAMLLLDHCGRICFMNETAASFAKSGFLFTATGGRIGFPAPGVHSAWERTLRSATTRTGMRGGSFLADDMNGERWHVHLQPRLVEGRSLTMAIMERGAIAQDAGVMLAEMYELTDAEVRVAVAVAKGMSAKHIAQELDVREPTVRTHTAHIYAKMNINKASDLVRLIAGLPLLRR</sequence>
<dbReference type="GO" id="GO:0006355">
    <property type="term" value="P:regulation of DNA-templated transcription"/>
    <property type="evidence" value="ECO:0007669"/>
    <property type="project" value="InterPro"/>
</dbReference>
<keyword evidence="2" id="KW-0238">DNA-binding</keyword>
<dbReference type="InterPro" id="IPR000792">
    <property type="entry name" value="Tscrpt_reg_LuxR_C"/>
</dbReference>
<dbReference type="Proteomes" id="UP000612349">
    <property type="component" value="Unassembled WGS sequence"/>
</dbReference>
<keyword evidence="6" id="KW-1185">Reference proteome</keyword>
<evidence type="ECO:0000256" key="2">
    <source>
        <dbReference type="ARBA" id="ARBA00023125"/>
    </source>
</evidence>
<organism evidence="5 6">
    <name type="scientific">Croceicoccus mobilis</name>
    <dbReference type="NCBI Taxonomy" id="1703339"/>
    <lineage>
        <taxon>Bacteria</taxon>
        <taxon>Pseudomonadati</taxon>
        <taxon>Pseudomonadota</taxon>
        <taxon>Alphaproteobacteria</taxon>
        <taxon>Sphingomonadales</taxon>
        <taxon>Erythrobacteraceae</taxon>
        <taxon>Croceicoccus</taxon>
    </lineage>
</organism>
<reference evidence="5" key="2">
    <citation type="submission" date="2020-09" db="EMBL/GenBank/DDBJ databases">
        <authorList>
            <person name="Sun Q."/>
            <person name="Zhou Y."/>
        </authorList>
    </citation>
    <scope>NUCLEOTIDE SEQUENCE</scope>
    <source>
        <strain evidence="5">CGMCC 1.15360</strain>
    </source>
</reference>
<dbReference type="InterPro" id="IPR036388">
    <property type="entry name" value="WH-like_DNA-bd_sf"/>
</dbReference>
<comment type="caution">
    <text evidence="5">The sequence shown here is derived from an EMBL/GenBank/DDBJ whole genome shotgun (WGS) entry which is preliminary data.</text>
</comment>
<dbReference type="PROSITE" id="PS00622">
    <property type="entry name" value="HTH_LUXR_1"/>
    <property type="match status" value="1"/>
</dbReference>
<dbReference type="Gene3D" id="1.10.10.10">
    <property type="entry name" value="Winged helix-like DNA-binding domain superfamily/Winged helix DNA-binding domain"/>
    <property type="match status" value="1"/>
</dbReference>
<dbReference type="PANTHER" id="PTHR44688">
    <property type="entry name" value="DNA-BINDING TRANSCRIPTIONAL ACTIVATOR DEVR_DOSR"/>
    <property type="match status" value="1"/>
</dbReference>
<dbReference type="OrthoDB" id="7408586at2"/>
<dbReference type="AlphaFoldDB" id="A0A917DVT5"/>
<evidence type="ECO:0000313" key="5">
    <source>
        <dbReference type="EMBL" id="GGD75984.1"/>
    </source>
</evidence>
<keyword evidence="1" id="KW-0805">Transcription regulation</keyword>
<dbReference type="PRINTS" id="PR00038">
    <property type="entry name" value="HTHLUXR"/>
</dbReference>
<name>A0A917DVT5_9SPHN</name>
<gene>
    <name evidence="5" type="ORF">GCM10010990_27020</name>
</gene>
<dbReference type="InterPro" id="IPR016032">
    <property type="entry name" value="Sig_transdc_resp-reg_C-effctor"/>
</dbReference>
<evidence type="ECO:0000256" key="3">
    <source>
        <dbReference type="ARBA" id="ARBA00023163"/>
    </source>
</evidence>
<dbReference type="GO" id="GO:0003677">
    <property type="term" value="F:DNA binding"/>
    <property type="evidence" value="ECO:0007669"/>
    <property type="project" value="UniProtKB-KW"/>
</dbReference>
<evidence type="ECO:0000259" key="4">
    <source>
        <dbReference type="PROSITE" id="PS00622"/>
    </source>
</evidence>